<dbReference type="AlphaFoldDB" id="A0A811SFA4"/>
<sequence>MQFHLAQKRRAYSPGAASQPNSGRRKKRMAVVRLGGEGRKRRLFGVLRMRMRLRWPWLAAVYRRALRRLRAGYEQALRELVEGNVLVGALHAPAGVDCAHAASFGPVATVGF</sequence>
<comment type="caution">
    <text evidence="2">The sequence shown here is derived from an EMBL/GenBank/DDBJ whole genome shotgun (WGS) entry which is preliminary data.</text>
</comment>
<evidence type="ECO:0000256" key="1">
    <source>
        <dbReference type="SAM" id="MobiDB-lite"/>
    </source>
</evidence>
<dbReference type="OrthoDB" id="693699at2759"/>
<keyword evidence="3" id="KW-1185">Reference proteome</keyword>
<name>A0A811SFA4_9POAL</name>
<dbReference type="Proteomes" id="UP000604825">
    <property type="component" value="Unassembled WGS sequence"/>
</dbReference>
<reference evidence="2" key="1">
    <citation type="submission" date="2020-10" db="EMBL/GenBank/DDBJ databases">
        <authorList>
            <person name="Han B."/>
            <person name="Lu T."/>
            <person name="Zhao Q."/>
            <person name="Huang X."/>
            <person name="Zhao Y."/>
        </authorList>
    </citation>
    <scope>NUCLEOTIDE SEQUENCE</scope>
</reference>
<dbReference type="PANTHER" id="PTHR34788:SF11">
    <property type="entry name" value="OS06G0199700 PROTEIN"/>
    <property type="match status" value="1"/>
</dbReference>
<accession>A0A811SFA4</accession>
<feature type="compositionally biased region" description="Basic residues" evidence="1">
    <location>
        <begin position="1"/>
        <end position="11"/>
    </location>
</feature>
<feature type="region of interest" description="Disordered" evidence="1">
    <location>
        <begin position="1"/>
        <end position="29"/>
    </location>
</feature>
<gene>
    <name evidence="2" type="ORF">NCGR_LOCUS64051</name>
</gene>
<protein>
    <submittedName>
        <fullName evidence="2">Uncharacterized protein</fullName>
    </submittedName>
</protein>
<dbReference type="PANTHER" id="PTHR34788">
    <property type="entry name" value="F15I1.22"/>
    <property type="match status" value="1"/>
</dbReference>
<dbReference type="EMBL" id="CAJGYO010000019">
    <property type="protein sequence ID" value="CAD6339953.1"/>
    <property type="molecule type" value="Genomic_DNA"/>
</dbReference>
<evidence type="ECO:0000313" key="2">
    <source>
        <dbReference type="EMBL" id="CAD6339953.1"/>
    </source>
</evidence>
<evidence type="ECO:0000313" key="3">
    <source>
        <dbReference type="Proteomes" id="UP000604825"/>
    </source>
</evidence>
<proteinExistence type="predicted"/>
<organism evidence="2 3">
    <name type="scientific">Miscanthus lutarioriparius</name>
    <dbReference type="NCBI Taxonomy" id="422564"/>
    <lineage>
        <taxon>Eukaryota</taxon>
        <taxon>Viridiplantae</taxon>
        <taxon>Streptophyta</taxon>
        <taxon>Embryophyta</taxon>
        <taxon>Tracheophyta</taxon>
        <taxon>Spermatophyta</taxon>
        <taxon>Magnoliopsida</taxon>
        <taxon>Liliopsida</taxon>
        <taxon>Poales</taxon>
        <taxon>Poaceae</taxon>
        <taxon>PACMAD clade</taxon>
        <taxon>Panicoideae</taxon>
        <taxon>Andropogonodae</taxon>
        <taxon>Andropogoneae</taxon>
        <taxon>Saccharinae</taxon>
        <taxon>Miscanthus</taxon>
    </lineage>
</organism>